<dbReference type="AlphaFoldDB" id="A0A1D9FZE7"/>
<feature type="transmembrane region" description="Helical" evidence="1">
    <location>
        <begin position="250"/>
        <end position="269"/>
    </location>
</feature>
<sequence>MQTGQLPFAIILTLTIYQPFEDFVLNWLPLPSPLIALIRFVPEIILYILMVRVIYLRLSSGKGIRKTPLDILIIAFFIASMISIVVNHAGIAGSIKNLRTNFRYISVYYTVVNIDISIEQLALLLKSIRLASLIQAGIASIQYFLPASISQKLFTRQVIHSGTMAAKNASIGTFGDSAILSGFLMLAISVFISHVYTHSSHIIPNLKDSASILVLYFANFASKKRAGMMISLLIPILVLIHLNRKRDTALILWFATALLITVVLISPLLNLQTSAASVSEDGEIPDLTSYFFSIFSPDYWQHNLEAQRGWAAKTIVNGLMNSGGWFGFGPEPGALQRGIENSVILSPDEQRHLSWHVELLEDAYWFAFLGYFGIVGLGIFWLILLRLYQTSQSLIKSSSSLEYKSLGVMLCTIIIVSFFYTFVERTFKLRPFSFYFWLLAGLVVNSWSAQQESRESGVGSRESGIGNRE</sequence>
<evidence type="ECO:0000256" key="1">
    <source>
        <dbReference type="SAM" id="Phobius"/>
    </source>
</evidence>
<reference evidence="3" key="1">
    <citation type="submission" date="2016-10" db="EMBL/GenBank/DDBJ databases">
        <title>Comparative genomics uncovers the prolific and rare metabolic potential of the cyanobacterial genus Moorea.</title>
        <authorList>
            <person name="Leao T."/>
            <person name="Castelao G."/>
            <person name="Korobeynikov A."/>
            <person name="Monroe E.A."/>
            <person name="Podell S."/>
            <person name="Glukhov E."/>
            <person name="Allen E."/>
            <person name="Gerwick W.H."/>
            <person name="Gerwick L."/>
        </authorList>
    </citation>
    <scope>NUCLEOTIDE SEQUENCE [LARGE SCALE GENOMIC DNA]</scope>
    <source>
        <strain evidence="3">JHB</strain>
    </source>
</reference>
<feature type="transmembrane region" description="Helical" evidence="1">
    <location>
        <begin position="226"/>
        <end position="243"/>
    </location>
</feature>
<organism evidence="2 3">
    <name type="scientific">Moorena producens (strain JHB)</name>
    <dbReference type="NCBI Taxonomy" id="1454205"/>
    <lineage>
        <taxon>Bacteria</taxon>
        <taxon>Bacillati</taxon>
        <taxon>Cyanobacteriota</taxon>
        <taxon>Cyanophyceae</taxon>
        <taxon>Coleofasciculales</taxon>
        <taxon>Coleofasciculaceae</taxon>
        <taxon>Moorena</taxon>
    </lineage>
</organism>
<dbReference type="InterPro" id="IPR051533">
    <property type="entry name" value="WaaL-like"/>
</dbReference>
<keyword evidence="1" id="KW-1133">Transmembrane helix</keyword>
<accession>A0A1D9FZE7</accession>
<dbReference type="PANTHER" id="PTHR37422:SF13">
    <property type="entry name" value="LIPOPOLYSACCHARIDE BIOSYNTHESIS PROTEIN PA4999-RELATED"/>
    <property type="match status" value="1"/>
</dbReference>
<dbReference type="PANTHER" id="PTHR37422">
    <property type="entry name" value="TEICHURONIC ACID BIOSYNTHESIS PROTEIN TUAE"/>
    <property type="match status" value="1"/>
</dbReference>
<feature type="transmembrane region" description="Helical" evidence="1">
    <location>
        <begin position="406"/>
        <end position="423"/>
    </location>
</feature>
<feature type="transmembrane region" description="Helical" evidence="1">
    <location>
        <begin position="363"/>
        <end position="385"/>
    </location>
</feature>
<protein>
    <recommendedName>
        <fullName evidence="4">O-antigen polymerase</fullName>
    </recommendedName>
</protein>
<dbReference type="Proteomes" id="UP000176944">
    <property type="component" value="Chromosome"/>
</dbReference>
<dbReference type="EMBL" id="CP017708">
    <property type="protein sequence ID" value="AOY80749.1"/>
    <property type="molecule type" value="Genomic_DNA"/>
</dbReference>
<name>A0A1D9FZE7_MOOP1</name>
<feature type="transmembrane region" description="Helical" evidence="1">
    <location>
        <begin position="67"/>
        <end position="86"/>
    </location>
</feature>
<gene>
    <name evidence="2" type="ORF">BJP36_13330</name>
</gene>
<evidence type="ECO:0000313" key="3">
    <source>
        <dbReference type="Proteomes" id="UP000176944"/>
    </source>
</evidence>
<proteinExistence type="predicted"/>
<evidence type="ECO:0000313" key="2">
    <source>
        <dbReference type="EMBL" id="AOY80749.1"/>
    </source>
</evidence>
<feature type="transmembrane region" description="Helical" evidence="1">
    <location>
        <begin position="34"/>
        <end position="55"/>
    </location>
</feature>
<keyword evidence="1" id="KW-0472">Membrane</keyword>
<feature type="transmembrane region" description="Helical" evidence="1">
    <location>
        <begin position="177"/>
        <end position="196"/>
    </location>
</feature>
<keyword evidence="1" id="KW-0812">Transmembrane</keyword>
<evidence type="ECO:0008006" key="4">
    <source>
        <dbReference type="Google" id="ProtNLM"/>
    </source>
</evidence>